<dbReference type="PANTHER" id="PTHR10871:SF3">
    <property type="entry name" value="SMALL RIBOSOMAL SUBUNIT PROTEIN US13"/>
    <property type="match status" value="1"/>
</dbReference>
<evidence type="ECO:0000256" key="1">
    <source>
        <dbReference type="ARBA" id="ARBA00008080"/>
    </source>
</evidence>
<evidence type="ECO:0000313" key="7">
    <source>
        <dbReference type="Proteomes" id="UP000243876"/>
    </source>
</evidence>
<evidence type="ECO:0000256" key="5">
    <source>
        <dbReference type="SAM" id="MobiDB-lite"/>
    </source>
</evidence>
<evidence type="ECO:0000256" key="2">
    <source>
        <dbReference type="ARBA" id="ARBA00022980"/>
    </source>
</evidence>
<protein>
    <submittedName>
        <fullName evidence="6">SPOSA6832_00277-mRNA-1:cds</fullName>
    </submittedName>
</protein>
<dbReference type="Pfam" id="PF00416">
    <property type="entry name" value="Ribosomal_S13"/>
    <property type="match status" value="2"/>
</dbReference>
<sequence length="167" mass="18798">MSLVVPEAHVQFQHILRLLNTNVDGKRKIMYALTEIKGVGRRYANIVCKKADVDLTKRRQNGGRIAGGSARHDGKGAGELNPDELERIVTIMQNPGQFKIPNWFVNRQKDIVDGKTGFSSSLCDSRKYGHLLSNQLDSKMREDLERLKKHTKTTGRRGKTVGVSKKK</sequence>
<evidence type="ECO:0000256" key="3">
    <source>
        <dbReference type="ARBA" id="ARBA00023274"/>
    </source>
</evidence>
<dbReference type="FunFam" id="1.10.8.50:FF:000002">
    <property type="entry name" value="40S ribosomal protein S18"/>
    <property type="match status" value="1"/>
</dbReference>
<dbReference type="GO" id="GO:0006412">
    <property type="term" value="P:translation"/>
    <property type="evidence" value="ECO:0007669"/>
    <property type="project" value="InterPro"/>
</dbReference>
<accession>A0A0D6EFY3</accession>
<gene>
    <name evidence="6" type="primary">SPOSA6832_00277</name>
</gene>
<dbReference type="GO" id="GO:0003735">
    <property type="term" value="F:structural constituent of ribosome"/>
    <property type="evidence" value="ECO:0007669"/>
    <property type="project" value="InterPro"/>
</dbReference>
<keyword evidence="7" id="KW-1185">Reference proteome</keyword>
<keyword evidence="2 4" id="KW-0689">Ribosomal protein</keyword>
<comment type="similarity">
    <text evidence="1 4">Belongs to the universal ribosomal protein uS13 family.</text>
</comment>
<evidence type="ECO:0000256" key="4">
    <source>
        <dbReference type="RuleBase" id="RU003830"/>
    </source>
</evidence>
<dbReference type="InterPro" id="IPR001892">
    <property type="entry name" value="Ribosomal_uS13"/>
</dbReference>
<dbReference type="InterPro" id="IPR010979">
    <property type="entry name" value="Ribosomal_uS13-like_H2TH"/>
</dbReference>
<dbReference type="OrthoDB" id="1702480at2759"/>
<dbReference type="PROSITE" id="PS50159">
    <property type="entry name" value="RIBOSOMAL_S13_2"/>
    <property type="match status" value="1"/>
</dbReference>
<dbReference type="GO" id="GO:0005829">
    <property type="term" value="C:cytosol"/>
    <property type="evidence" value="ECO:0007669"/>
    <property type="project" value="TreeGrafter"/>
</dbReference>
<dbReference type="PIRSF" id="PIRSF002134">
    <property type="entry name" value="Ribosomal_S13"/>
    <property type="match status" value="1"/>
</dbReference>
<dbReference type="Proteomes" id="UP000243876">
    <property type="component" value="Unassembled WGS sequence"/>
</dbReference>
<dbReference type="GO" id="GO:0015935">
    <property type="term" value="C:small ribosomal subunit"/>
    <property type="evidence" value="ECO:0007669"/>
    <property type="project" value="TreeGrafter"/>
</dbReference>
<dbReference type="EMBL" id="CENE01000001">
    <property type="protein sequence ID" value="CEQ38811.1"/>
    <property type="molecule type" value="Genomic_DNA"/>
</dbReference>
<feature type="region of interest" description="Disordered" evidence="5">
    <location>
        <begin position="147"/>
        <end position="167"/>
    </location>
</feature>
<proteinExistence type="inferred from homology"/>
<organism evidence="6 7">
    <name type="scientific">Sporidiobolus salmonicolor</name>
    <name type="common">Yeast-like fungus</name>
    <name type="synonym">Sporobolomyces salmonicolor</name>
    <dbReference type="NCBI Taxonomy" id="5005"/>
    <lineage>
        <taxon>Eukaryota</taxon>
        <taxon>Fungi</taxon>
        <taxon>Dikarya</taxon>
        <taxon>Basidiomycota</taxon>
        <taxon>Pucciniomycotina</taxon>
        <taxon>Microbotryomycetes</taxon>
        <taxon>Sporidiobolales</taxon>
        <taxon>Sporidiobolaceae</taxon>
        <taxon>Sporobolomyces</taxon>
    </lineage>
</organism>
<dbReference type="PANTHER" id="PTHR10871">
    <property type="entry name" value="30S RIBOSOMAL PROTEIN S13/40S RIBOSOMAL PROTEIN S18"/>
    <property type="match status" value="1"/>
</dbReference>
<evidence type="ECO:0000313" key="6">
    <source>
        <dbReference type="EMBL" id="CEQ38811.1"/>
    </source>
</evidence>
<dbReference type="SUPFAM" id="SSF46946">
    <property type="entry name" value="S13-like H2TH domain"/>
    <property type="match status" value="1"/>
</dbReference>
<dbReference type="AlphaFoldDB" id="A0A0D6EFY3"/>
<dbReference type="Gene3D" id="1.10.8.50">
    <property type="match status" value="2"/>
</dbReference>
<keyword evidence="3 4" id="KW-0687">Ribonucleoprotein</keyword>
<dbReference type="GO" id="GO:0003723">
    <property type="term" value="F:RNA binding"/>
    <property type="evidence" value="ECO:0007669"/>
    <property type="project" value="InterPro"/>
</dbReference>
<name>A0A0D6EFY3_SPOSA</name>
<reference evidence="7" key="1">
    <citation type="submission" date="2015-02" db="EMBL/GenBank/DDBJ databases">
        <authorList>
            <person name="Gon?alves P."/>
        </authorList>
    </citation>
    <scope>NUCLEOTIDE SEQUENCE [LARGE SCALE GENOMIC DNA]</scope>
</reference>